<dbReference type="KEGG" id="rti:DC20_19250"/>
<dbReference type="OrthoDB" id="4206464at2"/>
<evidence type="ECO:0000313" key="2">
    <source>
        <dbReference type="EMBL" id="ALJ01585.1"/>
    </source>
</evidence>
<dbReference type="AlphaFoldDB" id="A0A0N7HXB5"/>
<name>A0A0N7HXB5_9BACT</name>
<proteinExistence type="predicted"/>
<evidence type="ECO:0000313" key="3">
    <source>
        <dbReference type="Proteomes" id="UP000061382"/>
    </source>
</evidence>
<sequence length="64" mass="7165">MMASQFNKKCEIHDSVYDCPDVILDRDEQGSQYRILIHDGGTSGISIKFCPWCGKKIKTGANNT</sequence>
<accession>A0A0N7HXB5</accession>
<evidence type="ECO:0000259" key="1">
    <source>
        <dbReference type="Pfam" id="PF22400"/>
    </source>
</evidence>
<reference evidence="2 3" key="1">
    <citation type="submission" date="2015-08" db="EMBL/GenBank/DDBJ databases">
        <title>Complete genome sequence of Rufibacter tibetensis strain 1351t, a radiation-resistant bacterium from tibet plateau.</title>
        <authorList>
            <person name="Dai J."/>
        </authorList>
    </citation>
    <scope>NUCLEOTIDE SEQUENCE [LARGE SCALE GENOMIC DNA]</scope>
    <source>
        <strain evidence="2 3">1351</strain>
    </source>
</reference>
<dbReference type="Proteomes" id="UP000061382">
    <property type="component" value="Chromosome"/>
</dbReference>
<dbReference type="EMBL" id="CP012643">
    <property type="protein sequence ID" value="ALJ01585.1"/>
    <property type="molecule type" value="Genomic_DNA"/>
</dbReference>
<feature type="domain" description="DUF6980" evidence="1">
    <location>
        <begin position="2"/>
        <end position="59"/>
    </location>
</feature>
<protein>
    <recommendedName>
        <fullName evidence="1">DUF6980 domain-containing protein</fullName>
    </recommendedName>
</protein>
<dbReference type="PATRIC" id="fig|512763.3.peg.4223"/>
<gene>
    <name evidence="2" type="ORF">DC20_19250</name>
</gene>
<keyword evidence="3" id="KW-1185">Reference proteome</keyword>
<organism evidence="2 3">
    <name type="scientific">Rufibacter tibetensis</name>
    <dbReference type="NCBI Taxonomy" id="512763"/>
    <lineage>
        <taxon>Bacteria</taxon>
        <taxon>Pseudomonadati</taxon>
        <taxon>Bacteroidota</taxon>
        <taxon>Cytophagia</taxon>
        <taxon>Cytophagales</taxon>
        <taxon>Hymenobacteraceae</taxon>
        <taxon>Rufibacter</taxon>
    </lineage>
</organism>
<dbReference type="InterPro" id="IPR053918">
    <property type="entry name" value="DUF6980"/>
</dbReference>
<dbReference type="Pfam" id="PF22400">
    <property type="entry name" value="DUF6980"/>
    <property type="match status" value="1"/>
</dbReference>